<dbReference type="EMBL" id="JAGFNK010000011">
    <property type="protein sequence ID" value="KAI9512173.1"/>
    <property type="molecule type" value="Genomic_DNA"/>
</dbReference>
<accession>A0ACC0UKK0</accession>
<reference evidence="1" key="1">
    <citation type="submission" date="2021-03" db="EMBL/GenBank/DDBJ databases">
        <title>Evolutionary priming and transition to the ectomycorrhizal habit in an iconic lineage of mushroom-forming fungi: is preadaptation a requirement?</title>
        <authorList>
            <consortium name="DOE Joint Genome Institute"/>
            <person name="Looney B.P."/>
            <person name="Miyauchi S."/>
            <person name="Morin E."/>
            <person name="Drula E."/>
            <person name="Courty P.E."/>
            <person name="Chicoki N."/>
            <person name="Fauchery L."/>
            <person name="Kohler A."/>
            <person name="Kuo A."/>
            <person name="LaButti K."/>
            <person name="Pangilinan J."/>
            <person name="Lipzen A."/>
            <person name="Riley R."/>
            <person name="Andreopoulos W."/>
            <person name="He G."/>
            <person name="Johnson J."/>
            <person name="Barry K.W."/>
            <person name="Grigoriev I.V."/>
            <person name="Nagy L."/>
            <person name="Hibbett D."/>
            <person name="Henrissat B."/>
            <person name="Matheny P.B."/>
            <person name="Labbe J."/>
            <person name="Martin A.F."/>
        </authorList>
    </citation>
    <scope>NUCLEOTIDE SEQUENCE</scope>
    <source>
        <strain evidence="1">BPL698</strain>
    </source>
</reference>
<protein>
    <submittedName>
        <fullName evidence="1">PUA-like domain-containing protein</fullName>
    </submittedName>
</protein>
<organism evidence="1 2">
    <name type="scientific">Russula earlei</name>
    <dbReference type="NCBI Taxonomy" id="71964"/>
    <lineage>
        <taxon>Eukaryota</taxon>
        <taxon>Fungi</taxon>
        <taxon>Dikarya</taxon>
        <taxon>Basidiomycota</taxon>
        <taxon>Agaricomycotina</taxon>
        <taxon>Agaricomycetes</taxon>
        <taxon>Russulales</taxon>
        <taxon>Russulaceae</taxon>
        <taxon>Russula</taxon>
    </lineage>
</organism>
<comment type="caution">
    <text evidence="1">The sequence shown here is derived from an EMBL/GenBank/DDBJ whole genome shotgun (WGS) entry which is preliminary data.</text>
</comment>
<proteinExistence type="predicted"/>
<dbReference type="Proteomes" id="UP001207468">
    <property type="component" value="Unassembled WGS sequence"/>
</dbReference>
<evidence type="ECO:0000313" key="1">
    <source>
        <dbReference type="EMBL" id="KAI9512173.1"/>
    </source>
</evidence>
<keyword evidence="2" id="KW-1185">Reference proteome</keyword>
<gene>
    <name evidence="1" type="ORF">F5148DRAFT_1279906</name>
</gene>
<name>A0ACC0UKK0_9AGAM</name>
<evidence type="ECO:0000313" key="2">
    <source>
        <dbReference type="Proteomes" id="UP001207468"/>
    </source>
</evidence>
<sequence length="585" mass="65125">MASQLLPLLHCPLCLSTLTAPVTLYCGHSVCAKHVSLPPHLPSSSQSHLHLPLRLSRLTPCPIERCTASPSALSPLPNIPSSSRVTFYPPLGFQPDRDAAAFANIPESRTDITLNKILTIIRRYHHQQAQSSQHLTTVHSDSGSDSQSDVEILDVQGNSPSQPFPVASSSRASGDASPSVPRQLSSDGSQRGPVRTGARKRPRLDAPPQSPDQFEKELLAELACEICLNLLYHPVTSPCQHTFCSRCLHRSLDHGRQCPICRHELPGVSYFQDHPFNKKILSIILKAFPEPYAERGRVIEQEERHARLDTPIFVCQLSFPGLPTVLHFFEPRYRLMLRRCLEKPNPCFGMIMPPSAAGGQSAGNDFGTMLEIKSVRMLPDGRSMVETHGTYRFRIMERGTMDGYMITRIERILDYPLLYPDIPGDTPSISPPVPLIVNADADIQVTPRSPSGAPSSSKASQSGPPRSYAQEMQELVDLCLGFLDQIQRGAAPWVVQRLNRLSHIYGPMPTDPVHFSYWMAMVSGLPVYMSRRAFVVRAIADRDHPQALPIEDMEKAKLLPVKSPLLRLRLVVHWIEQLNSNWFVG</sequence>